<sequence>MSTRPIIIVTGANNGIGFGTCRRLLAQLSQINPPDAQPLFSRVADQQDVGILYPCEGMTLIMACRNTQRAEAARVKLYEEFRADVAGRKGADRKHLERFQQNLTIDICQLDLASVHSVFEFADKVSRAYPYVSHIICNAGVAPFLHISWLGLVKQILINFLDAVTYPRYNVQQSGMMSEDGLGWVWQCNVFGHYILCRALEPALSAYSDAQHGPARVLWMSSLEANPVHYDTEDWQLTKSLHSYEGSKYQMDLIGAELNRRALRQTPPSVRHFVVHPGVVYTAIDAVLLGAFFHRMKHLIFYLARFVGSPHHTITSWNGASAAVHVALASLAFLPVFFSATIGHSHGNGHTQPVPARLHSITDRFGTSLVGAQPITAWEEYEDEGVKLVNRCEKLYLSFVAAEGRNLTESALDD</sequence>
<evidence type="ECO:0000313" key="8">
    <source>
        <dbReference type="Proteomes" id="UP000030671"/>
    </source>
</evidence>
<organism evidence="7 8">
    <name type="scientific">Heterobasidion irregulare (strain TC 32-1)</name>
    <dbReference type="NCBI Taxonomy" id="747525"/>
    <lineage>
        <taxon>Eukaryota</taxon>
        <taxon>Fungi</taxon>
        <taxon>Dikarya</taxon>
        <taxon>Basidiomycota</taxon>
        <taxon>Agaricomycotina</taxon>
        <taxon>Agaricomycetes</taxon>
        <taxon>Russulales</taxon>
        <taxon>Bondarzewiaceae</taxon>
        <taxon>Heterobasidion</taxon>
        <taxon>Heterobasidion annosum species complex</taxon>
    </lineage>
</organism>
<dbReference type="HOGENOM" id="CLU_029944_1_0_1"/>
<evidence type="ECO:0000313" key="7">
    <source>
        <dbReference type="EMBL" id="ETW84523.1"/>
    </source>
</evidence>
<dbReference type="GeneID" id="20669981"/>
<dbReference type="GO" id="GO:0000253">
    <property type="term" value="F:3-beta-hydroxysteroid 3-dehydrogenase (NADP+) activity"/>
    <property type="evidence" value="ECO:0007669"/>
    <property type="project" value="TreeGrafter"/>
</dbReference>
<dbReference type="RefSeq" id="XP_009544185.1">
    <property type="nucleotide sequence ID" value="XM_009545890.1"/>
</dbReference>
<keyword evidence="2" id="KW-0521">NADP</keyword>
<proteinExistence type="inferred from homology"/>
<dbReference type="STRING" id="747525.W4KFA6"/>
<dbReference type="GO" id="GO:0006694">
    <property type="term" value="P:steroid biosynthetic process"/>
    <property type="evidence" value="ECO:0007669"/>
    <property type="project" value="UniProtKB-KW"/>
</dbReference>
<accession>W4KFA6</accession>
<dbReference type="Proteomes" id="UP000030671">
    <property type="component" value="Unassembled WGS sequence"/>
</dbReference>
<dbReference type="PANTHER" id="PTHR43647:SF1">
    <property type="entry name" value="3-KETO-STEROID REDUCTASE ERG27"/>
    <property type="match status" value="1"/>
</dbReference>
<dbReference type="AlphaFoldDB" id="W4KFA6"/>
<dbReference type="EMBL" id="KI925456">
    <property type="protein sequence ID" value="ETW84523.1"/>
    <property type="molecule type" value="Genomic_DNA"/>
</dbReference>
<dbReference type="InParanoid" id="W4KFA6"/>
<keyword evidence="5" id="KW-0443">Lipid metabolism</keyword>
<evidence type="ECO:0000256" key="6">
    <source>
        <dbReference type="ARBA" id="ARBA00023593"/>
    </source>
</evidence>
<reference evidence="7 8" key="1">
    <citation type="journal article" date="2012" name="New Phytol.">
        <title>Insight into trade-off between wood decay and parasitism from the genome of a fungal forest pathogen.</title>
        <authorList>
            <person name="Olson A."/>
            <person name="Aerts A."/>
            <person name="Asiegbu F."/>
            <person name="Belbahri L."/>
            <person name="Bouzid O."/>
            <person name="Broberg A."/>
            <person name="Canback B."/>
            <person name="Coutinho P.M."/>
            <person name="Cullen D."/>
            <person name="Dalman K."/>
            <person name="Deflorio G."/>
            <person name="van Diepen L.T."/>
            <person name="Dunand C."/>
            <person name="Duplessis S."/>
            <person name="Durling M."/>
            <person name="Gonthier P."/>
            <person name="Grimwood J."/>
            <person name="Fossdal C.G."/>
            <person name="Hansson D."/>
            <person name="Henrissat B."/>
            <person name="Hietala A."/>
            <person name="Himmelstrand K."/>
            <person name="Hoffmeister D."/>
            <person name="Hogberg N."/>
            <person name="James T.Y."/>
            <person name="Karlsson M."/>
            <person name="Kohler A."/>
            <person name="Kues U."/>
            <person name="Lee Y.H."/>
            <person name="Lin Y.C."/>
            <person name="Lind M."/>
            <person name="Lindquist E."/>
            <person name="Lombard V."/>
            <person name="Lucas S."/>
            <person name="Lunden K."/>
            <person name="Morin E."/>
            <person name="Murat C."/>
            <person name="Park J."/>
            <person name="Raffaello T."/>
            <person name="Rouze P."/>
            <person name="Salamov A."/>
            <person name="Schmutz J."/>
            <person name="Solheim H."/>
            <person name="Stahlberg J."/>
            <person name="Velez H."/>
            <person name="de Vries R.P."/>
            <person name="Wiebenga A."/>
            <person name="Woodward S."/>
            <person name="Yakovlev I."/>
            <person name="Garbelotto M."/>
            <person name="Martin F."/>
            <person name="Grigoriev I.V."/>
            <person name="Stenlid J."/>
        </authorList>
    </citation>
    <scope>NUCLEOTIDE SEQUENCE [LARGE SCALE GENOMIC DNA]</scope>
    <source>
        <strain evidence="7 8">TC 32-1</strain>
    </source>
</reference>
<dbReference type="PANTHER" id="PTHR43647">
    <property type="entry name" value="DEHYDROGENASE"/>
    <property type="match status" value="1"/>
</dbReference>
<dbReference type="eggNOG" id="KOG1478">
    <property type="taxonomic scope" value="Eukaryota"/>
</dbReference>
<evidence type="ECO:0000256" key="4">
    <source>
        <dbReference type="ARBA" id="ARBA00023002"/>
    </source>
</evidence>
<evidence type="ECO:0000256" key="3">
    <source>
        <dbReference type="ARBA" id="ARBA00022955"/>
    </source>
</evidence>
<keyword evidence="1" id="KW-0444">Lipid biosynthesis</keyword>
<dbReference type="GO" id="GO:0005789">
    <property type="term" value="C:endoplasmic reticulum membrane"/>
    <property type="evidence" value="ECO:0007669"/>
    <property type="project" value="TreeGrafter"/>
</dbReference>
<evidence type="ECO:0000256" key="2">
    <source>
        <dbReference type="ARBA" id="ARBA00022857"/>
    </source>
</evidence>
<dbReference type="InterPro" id="IPR036291">
    <property type="entry name" value="NAD(P)-bd_dom_sf"/>
</dbReference>
<evidence type="ECO:0000256" key="1">
    <source>
        <dbReference type="ARBA" id="ARBA00022516"/>
    </source>
</evidence>
<name>W4KFA6_HETIT</name>
<dbReference type="KEGG" id="hir:HETIRDRAFT_312795"/>
<keyword evidence="4" id="KW-0560">Oxidoreductase</keyword>
<dbReference type="InterPro" id="IPR051593">
    <property type="entry name" value="Ergosterol_Biosynth_ERG27"/>
</dbReference>
<keyword evidence="8" id="KW-1185">Reference proteome</keyword>
<dbReference type="Gene3D" id="3.40.50.720">
    <property type="entry name" value="NAD(P)-binding Rossmann-like Domain"/>
    <property type="match status" value="1"/>
</dbReference>
<comment type="similarity">
    <text evidence="6">Belongs to the short-chain dehydrogenases/reductases (SDR) family. ERG27 subfamily.</text>
</comment>
<dbReference type="FunCoup" id="W4KFA6">
    <property type="interactions" value="53"/>
</dbReference>
<dbReference type="GO" id="GO:0005741">
    <property type="term" value="C:mitochondrial outer membrane"/>
    <property type="evidence" value="ECO:0007669"/>
    <property type="project" value="TreeGrafter"/>
</dbReference>
<dbReference type="OrthoDB" id="9989144at2759"/>
<evidence type="ECO:0000256" key="5">
    <source>
        <dbReference type="ARBA" id="ARBA00023098"/>
    </source>
</evidence>
<dbReference type="SUPFAM" id="SSF51735">
    <property type="entry name" value="NAD(P)-binding Rossmann-fold domains"/>
    <property type="match status" value="1"/>
</dbReference>
<evidence type="ECO:0008006" key="9">
    <source>
        <dbReference type="Google" id="ProtNLM"/>
    </source>
</evidence>
<gene>
    <name evidence="7" type="ORF">HETIRDRAFT_312795</name>
</gene>
<keyword evidence="3" id="KW-0752">Steroid biosynthesis</keyword>
<protein>
    <recommendedName>
        <fullName evidence="9">3-keto sterol reductase</fullName>
    </recommendedName>
</protein>
<dbReference type="GO" id="GO:0005811">
    <property type="term" value="C:lipid droplet"/>
    <property type="evidence" value="ECO:0007669"/>
    <property type="project" value="TreeGrafter"/>
</dbReference>